<keyword evidence="10" id="KW-1185">Reference proteome</keyword>
<keyword evidence="2 7" id="KW-0812">Transmembrane</keyword>
<dbReference type="OMA" id="NISHHID"/>
<evidence type="ECO:0000313" key="10">
    <source>
        <dbReference type="Proteomes" id="UP000076078"/>
    </source>
</evidence>
<evidence type="ECO:0000256" key="2">
    <source>
        <dbReference type="ARBA" id="ARBA00022692"/>
    </source>
</evidence>
<dbReference type="PROSITE" id="PS51469">
    <property type="entry name" value="SUN"/>
    <property type="match status" value="1"/>
</dbReference>
<feature type="region of interest" description="Disordered" evidence="6">
    <location>
        <begin position="48"/>
        <end position="116"/>
    </location>
</feature>
<evidence type="ECO:0000256" key="5">
    <source>
        <dbReference type="SAM" id="Coils"/>
    </source>
</evidence>
<protein>
    <submittedName>
        <fullName evidence="9">SUN domain-containing protein 1</fullName>
    </submittedName>
</protein>
<evidence type="ECO:0000256" key="3">
    <source>
        <dbReference type="ARBA" id="ARBA00022989"/>
    </source>
</evidence>
<dbReference type="InParanoid" id="A0A152A508"/>
<dbReference type="InterPro" id="IPR012919">
    <property type="entry name" value="SUN_dom"/>
</dbReference>
<feature type="compositionally biased region" description="Low complexity" evidence="6">
    <location>
        <begin position="74"/>
        <end position="116"/>
    </location>
</feature>
<feature type="transmembrane region" description="Helical" evidence="7">
    <location>
        <begin position="160"/>
        <end position="181"/>
    </location>
</feature>
<dbReference type="GO" id="GO:0043495">
    <property type="term" value="F:protein-membrane adaptor activity"/>
    <property type="evidence" value="ECO:0007669"/>
    <property type="project" value="TreeGrafter"/>
</dbReference>
<evidence type="ECO:0000256" key="7">
    <source>
        <dbReference type="SAM" id="Phobius"/>
    </source>
</evidence>
<comment type="subcellular location">
    <subcellularLocation>
        <location evidence="1">Membrane</location>
    </subcellularLocation>
</comment>
<accession>A0A152A508</accession>
<dbReference type="Gene3D" id="2.60.120.260">
    <property type="entry name" value="Galactose-binding domain-like"/>
    <property type="match status" value="1"/>
</dbReference>
<evidence type="ECO:0000313" key="9">
    <source>
        <dbReference type="EMBL" id="KYR01145.1"/>
    </source>
</evidence>
<evidence type="ECO:0000256" key="4">
    <source>
        <dbReference type="ARBA" id="ARBA00023136"/>
    </source>
</evidence>
<keyword evidence="3 7" id="KW-1133">Transmembrane helix</keyword>
<dbReference type="Pfam" id="PF07738">
    <property type="entry name" value="Sad1_UNC"/>
    <property type="match status" value="1"/>
</dbReference>
<feature type="compositionally biased region" description="Acidic residues" evidence="6">
    <location>
        <begin position="54"/>
        <end position="66"/>
    </location>
</feature>
<dbReference type="OrthoDB" id="342281at2759"/>
<dbReference type="AlphaFoldDB" id="A0A152A508"/>
<dbReference type="GO" id="GO:0016020">
    <property type="term" value="C:membrane"/>
    <property type="evidence" value="ECO:0007669"/>
    <property type="project" value="UniProtKB-SubCell"/>
</dbReference>
<feature type="domain" description="SUN" evidence="8">
    <location>
        <begin position="507"/>
        <end position="674"/>
    </location>
</feature>
<sequence length="699" mass="80138">MYLGGSGRKRIVPQDRSVASIEKYNVQSEIQSNNLNSQFNYSRITGNRISQQESNDDISFDSDDKDDVTTNSALPRTQPRTQPTTTTVNRPTLRPSQHQTNQPTQNRYQQQQQQQQQSVLSKINPFKWISYLFMSIDLSALSSARNSFFNPNDKTSKCRTLAIVLITSILFILAVCGLLALSGSGILRRLSNETHSYNNTPGKTETIYIEKELKKENLFPLIAEYINTLDLKGINNRIDAIQKKIDELSQNKLNYNEFHHSIHQLKDQFDQVKKEIVGVEEINEIVQQSAIKSSDKEQLLQQVSNDIKRVASEKLELFDREYNSKVGDLHKQSNEIMEDQRKKINDINMEYNEKVKGLTQISERFLKEQQEKTQRLKDELNQQSSDNKKLLVQEYSVLTDKLTQLTKEMTKSIEKDTQEWVDSTKRDISKDLTTSLQKDTDNLYKIHQQLSIKYEQMLVFIKENPDIKSLQTSMSSLESLRSLIDDALEIYSADKLAKPDYALYEAGACIEYKCLHYPVSKTYPPDPVDQSLLASAISWFVPRDRPNPPETILEPSVLTGTCWGFNGSEGQVAVRLSEPIVVTEVSIDHINSKIAHHITSSLKEFRVWGLKNITEVGVDLGTFTYQTDINRHVQTFQINNPTNQVFSHVVLQALSNYGYPYTCIYRFRVHGDRVTPENTLSISNNIPIISEKQLQEETL</sequence>
<dbReference type="InterPro" id="IPR045119">
    <property type="entry name" value="SUN1-5"/>
</dbReference>
<dbReference type="GO" id="GO:0005635">
    <property type="term" value="C:nuclear envelope"/>
    <property type="evidence" value="ECO:0007669"/>
    <property type="project" value="TreeGrafter"/>
</dbReference>
<dbReference type="FunCoup" id="A0A152A508">
    <property type="interactions" value="2"/>
</dbReference>
<gene>
    <name evidence="9" type="ORF">DLAC_02250</name>
</gene>
<feature type="coiled-coil region" evidence="5">
    <location>
        <begin position="231"/>
        <end position="282"/>
    </location>
</feature>
<comment type="caution">
    <text evidence="9">The sequence shown here is derived from an EMBL/GenBank/DDBJ whole genome shotgun (WGS) entry which is preliminary data.</text>
</comment>
<organism evidence="9 10">
    <name type="scientific">Tieghemostelium lacteum</name>
    <name type="common">Slime mold</name>
    <name type="synonym">Dictyostelium lacteum</name>
    <dbReference type="NCBI Taxonomy" id="361077"/>
    <lineage>
        <taxon>Eukaryota</taxon>
        <taxon>Amoebozoa</taxon>
        <taxon>Evosea</taxon>
        <taxon>Eumycetozoa</taxon>
        <taxon>Dictyostelia</taxon>
        <taxon>Dictyosteliales</taxon>
        <taxon>Raperosteliaceae</taxon>
        <taxon>Tieghemostelium</taxon>
    </lineage>
</organism>
<dbReference type="PANTHER" id="PTHR12911:SF8">
    <property type="entry name" value="KLAROID PROTEIN-RELATED"/>
    <property type="match status" value="1"/>
</dbReference>
<evidence type="ECO:0000256" key="1">
    <source>
        <dbReference type="ARBA" id="ARBA00004370"/>
    </source>
</evidence>
<keyword evidence="4 7" id="KW-0472">Membrane</keyword>
<keyword evidence="5" id="KW-0175">Coiled coil</keyword>
<dbReference type="PANTHER" id="PTHR12911">
    <property type="entry name" value="SAD1/UNC-84-LIKE PROTEIN-RELATED"/>
    <property type="match status" value="1"/>
</dbReference>
<dbReference type="Proteomes" id="UP000076078">
    <property type="component" value="Unassembled WGS sequence"/>
</dbReference>
<dbReference type="STRING" id="361077.A0A152A508"/>
<evidence type="ECO:0000259" key="8">
    <source>
        <dbReference type="PROSITE" id="PS51469"/>
    </source>
</evidence>
<dbReference type="EMBL" id="LODT01000011">
    <property type="protein sequence ID" value="KYR01145.1"/>
    <property type="molecule type" value="Genomic_DNA"/>
</dbReference>
<feature type="coiled-coil region" evidence="5">
    <location>
        <begin position="334"/>
        <end position="408"/>
    </location>
</feature>
<reference evidence="9 10" key="1">
    <citation type="submission" date="2015-12" db="EMBL/GenBank/DDBJ databases">
        <title>Dictyostelia acquired genes for synthesis and detection of signals that induce cell-type specialization by lateral gene transfer from prokaryotes.</title>
        <authorList>
            <person name="Gloeckner G."/>
            <person name="Schaap P."/>
        </authorList>
    </citation>
    <scope>NUCLEOTIDE SEQUENCE [LARGE SCALE GENOMIC DNA]</scope>
    <source>
        <strain evidence="9 10">TK</strain>
    </source>
</reference>
<evidence type="ECO:0000256" key="6">
    <source>
        <dbReference type="SAM" id="MobiDB-lite"/>
    </source>
</evidence>
<proteinExistence type="predicted"/>
<name>A0A152A508_TIELA</name>